<dbReference type="AlphaFoldDB" id="A0A9P0KVE6"/>
<proteinExistence type="predicted"/>
<name>A0A9P0KVE6_ACAOB</name>
<keyword evidence="2" id="KW-1185">Reference proteome</keyword>
<dbReference type="Proteomes" id="UP001152888">
    <property type="component" value="Unassembled WGS sequence"/>
</dbReference>
<gene>
    <name evidence="1" type="ORF">ACAOBT_LOCUS15720</name>
</gene>
<dbReference type="OrthoDB" id="6152242at2759"/>
<dbReference type="EMBL" id="CAKOFQ010006944">
    <property type="protein sequence ID" value="CAH1983738.1"/>
    <property type="molecule type" value="Genomic_DNA"/>
</dbReference>
<accession>A0A9P0KVE6</accession>
<reference evidence="1" key="1">
    <citation type="submission" date="2022-03" db="EMBL/GenBank/DDBJ databases">
        <authorList>
            <person name="Sayadi A."/>
        </authorList>
    </citation>
    <scope>NUCLEOTIDE SEQUENCE</scope>
</reference>
<evidence type="ECO:0000313" key="2">
    <source>
        <dbReference type="Proteomes" id="UP001152888"/>
    </source>
</evidence>
<organism evidence="1 2">
    <name type="scientific">Acanthoscelides obtectus</name>
    <name type="common">Bean weevil</name>
    <name type="synonym">Bruchus obtectus</name>
    <dbReference type="NCBI Taxonomy" id="200917"/>
    <lineage>
        <taxon>Eukaryota</taxon>
        <taxon>Metazoa</taxon>
        <taxon>Ecdysozoa</taxon>
        <taxon>Arthropoda</taxon>
        <taxon>Hexapoda</taxon>
        <taxon>Insecta</taxon>
        <taxon>Pterygota</taxon>
        <taxon>Neoptera</taxon>
        <taxon>Endopterygota</taxon>
        <taxon>Coleoptera</taxon>
        <taxon>Polyphaga</taxon>
        <taxon>Cucujiformia</taxon>
        <taxon>Chrysomeloidea</taxon>
        <taxon>Chrysomelidae</taxon>
        <taxon>Bruchinae</taxon>
        <taxon>Bruchini</taxon>
        <taxon>Acanthoscelides</taxon>
    </lineage>
</organism>
<protein>
    <submittedName>
        <fullName evidence="1">Uncharacterized protein</fullName>
    </submittedName>
</protein>
<evidence type="ECO:0000313" key="1">
    <source>
        <dbReference type="EMBL" id="CAH1983738.1"/>
    </source>
</evidence>
<sequence length="75" mass="8624">MGEGYHFCVRTDMPESGATSSYDSSGDRFIALYKSFPCIWRVKSREYSDRNKEACESLVKKFKEIHATATLDFDI</sequence>
<comment type="caution">
    <text evidence="1">The sequence shown here is derived from an EMBL/GenBank/DDBJ whole genome shotgun (WGS) entry which is preliminary data.</text>
</comment>